<feature type="zinc finger region" description="C3H1-type" evidence="4">
    <location>
        <begin position="2"/>
        <end position="29"/>
    </location>
</feature>
<dbReference type="PROSITE" id="PS50103">
    <property type="entry name" value="ZF_C3H1"/>
    <property type="match status" value="2"/>
</dbReference>
<feature type="non-terminal residue" evidence="6">
    <location>
        <position position="97"/>
    </location>
</feature>
<keyword evidence="2 4" id="KW-0863">Zinc-finger</keyword>
<dbReference type="HOGENOM" id="CLU_135949_0_0_1"/>
<evidence type="ECO:0000313" key="6">
    <source>
        <dbReference type="EMBL" id="EDO43212.1"/>
    </source>
</evidence>
<dbReference type="Proteomes" id="UP000001593">
    <property type="component" value="Unassembled WGS sequence"/>
</dbReference>
<feature type="domain" description="C3H1-type" evidence="5">
    <location>
        <begin position="60"/>
        <end position="87"/>
    </location>
</feature>
<dbReference type="OMA" id="ECKFRHE"/>
<dbReference type="AlphaFoldDB" id="A7RZC1"/>
<keyword evidence="3 4" id="KW-0862">Zinc</keyword>
<feature type="zinc finger region" description="C3H1-type" evidence="4">
    <location>
        <begin position="60"/>
        <end position="87"/>
    </location>
</feature>
<dbReference type="InterPro" id="IPR036855">
    <property type="entry name" value="Znf_CCCH_sf"/>
</dbReference>
<evidence type="ECO:0000256" key="1">
    <source>
        <dbReference type="ARBA" id="ARBA00022723"/>
    </source>
</evidence>
<dbReference type="InterPro" id="IPR000571">
    <property type="entry name" value="Znf_CCCH"/>
</dbReference>
<feature type="domain" description="C3H1-type" evidence="5">
    <location>
        <begin position="2"/>
        <end position="29"/>
    </location>
</feature>
<dbReference type="SUPFAM" id="SSF90229">
    <property type="entry name" value="CCCH zinc finger"/>
    <property type="match status" value="1"/>
</dbReference>
<dbReference type="Pfam" id="PF15663">
    <property type="entry name" value="zf-CCCH_3"/>
    <property type="match status" value="1"/>
</dbReference>
<keyword evidence="7" id="KW-1185">Reference proteome</keyword>
<dbReference type="eggNOG" id="KOG4791">
    <property type="taxonomic scope" value="Eukaryota"/>
</dbReference>
<evidence type="ECO:0000256" key="3">
    <source>
        <dbReference type="ARBA" id="ARBA00022833"/>
    </source>
</evidence>
<protein>
    <recommendedName>
        <fullName evidence="5">C3H1-type domain-containing protein</fullName>
    </recommendedName>
</protein>
<evidence type="ECO:0000256" key="4">
    <source>
        <dbReference type="PROSITE-ProRule" id="PRU00723"/>
    </source>
</evidence>
<dbReference type="Gene3D" id="4.10.1000.10">
    <property type="entry name" value="Zinc finger, CCCH-type"/>
    <property type="match status" value="1"/>
</dbReference>
<dbReference type="InParanoid" id="A7RZC1"/>
<dbReference type="KEGG" id="nve:5515143"/>
<gene>
    <name evidence="6" type="ORF">NEMVEDRAFT_v1g164471</name>
</gene>
<dbReference type="PANTHER" id="PTHR15725:SF14">
    <property type="entry name" value="ZINC FINGER CCCH DOMAIN-CONTAINING PROTEIN 11A"/>
    <property type="match status" value="1"/>
</dbReference>
<dbReference type="PhylomeDB" id="A7RZC1"/>
<organism evidence="6 7">
    <name type="scientific">Nematostella vectensis</name>
    <name type="common">Starlet sea anemone</name>
    <dbReference type="NCBI Taxonomy" id="45351"/>
    <lineage>
        <taxon>Eukaryota</taxon>
        <taxon>Metazoa</taxon>
        <taxon>Cnidaria</taxon>
        <taxon>Anthozoa</taxon>
        <taxon>Hexacorallia</taxon>
        <taxon>Actiniaria</taxon>
        <taxon>Edwardsiidae</taxon>
        <taxon>Nematostella</taxon>
    </lineage>
</organism>
<evidence type="ECO:0000259" key="5">
    <source>
        <dbReference type="PROSITE" id="PS50103"/>
    </source>
</evidence>
<evidence type="ECO:0000256" key="2">
    <source>
        <dbReference type="ARBA" id="ARBA00022771"/>
    </source>
</evidence>
<reference evidence="6 7" key="1">
    <citation type="journal article" date="2007" name="Science">
        <title>Sea anemone genome reveals ancestral eumetazoan gene repertoire and genomic organization.</title>
        <authorList>
            <person name="Putnam N.H."/>
            <person name="Srivastava M."/>
            <person name="Hellsten U."/>
            <person name="Dirks B."/>
            <person name="Chapman J."/>
            <person name="Salamov A."/>
            <person name="Terry A."/>
            <person name="Shapiro H."/>
            <person name="Lindquist E."/>
            <person name="Kapitonov V.V."/>
            <person name="Jurka J."/>
            <person name="Genikhovich G."/>
            <person name="Grigoriev I.V."/>
            <person name="Lucas S.M."/>
            <person name="Steele R.E."/>
            <person name="Finnerty J.R."/>
            <person name="Technau U."/>
            <person name="Martindale M.Q."/>
            <person name="Rokhsar D.S."/>
        </authorList>
    </citation>
    <scope>NUCLEOTIDE SEQUENCE [LARGE SCALE GENOMIC DNA]</scope>
    <source>
        <strain evidence="7">CH2 X CH6</strain>
    </source>
</reference>
<dbReference type="InterPro" id="IPR041686">
    <property type="entry name" value="Znf-CCCH_3"/>
</dbReference>
<keyword evidence="1 4" id="KW-0479">Metal-binding</keyword>
<dbReference type="EMBL" id="DS469556">
    <property type="protein sequence ID" value="EDO43212.1"/>
    <property type="molecule type" value="Genomic_DNA"/>
</dbReference>
<name>A7RZC1_NEMVE</name>
<accession>A7RZC1</accession>
<proteinExistence type="predicted"/>
<dbReference type="GO" id="GO:0008270">
    <property type="term" value="F:zinc ion binding"/>
    <property type="evidence" value="ECO:0007669"/>
    <property type="project" value="UniProtKB-KW"/>
</dbReference>
<dbReference type="OrthoDB" id="5395350at2759"/>
<sequence>MTTNRDDCYFFYYSQCPKGDDCPFRHEPAAVGCEITCKLWEQGKCFKKGCNFRHMVIERDTRQIACYWESTLGRCTKPQCQYMHLKPRNLPGGAGPP</sequence>
<dbReference type="SMART" id="SM00356">
    <property type="entry name" value="ZnF_C3H1"/>
    <property type="match status" value="3"/>
</dbReference>
<dbReference type="STRING" id="45351.A7RZC1"/>
<evidence type="ECO:0000313" key="7">
    <source>
        <dbReference type="Proteomes" id="UP000001593"/>
    </source>
</evidence>
<dbReference type="PANTHER" id="PTHR15725">
    <property type="entry name" value="ZN-FINGER, C-X8-C-X5-C-X3-H TYPE-CONTAINING"/>
    <property type="match status" value="1"/>
</dbReference>